<feature type="compositionally biased region" description="Polar residues" evidence="3">
    <location>
        <begin position="28"/>
        <end position="56"/>
    </location>
</feature>
<evidence type="ECO:0000256" key="3">
    <source>
        <dbReference type="SAM" id="MobiDB-lite"/>
    </source>
</evidence>
<dbReference type="InterPro" id="IPR029302">
    <property type="entry name" value="IFT43"/>
</dbReference>
<evidence type="ECO:0000256" key="1">
    <source>
        <dbReference type="ARBA" id="ARBA00007563"/>
    </source>
</evidence>
<proteinExistence type="inferred from homology"/>
<gene>
    <name evidence="4" type="ORF">ILUMI_25182</name>
</gene>
<evidence type="ECO:0008006" key="6">
    <source>
        <dbReference type="Google" id="ProtNLM"/>
    </source>
</evidence>
<dbReference type="PANTHER" id="PTHR33724:SF1">
    <property type="entry name" value="INTRAFLAGELLAR TRANSPORT PROTEIN 43 HOMOLOG"/>
    <property type="match status" value="1"/>
</dbReference>
<dbReference type="OrthoDB" id="206950at2759"/>
<accession>A0A8K0FZW4</accession>
<protein>
    <recommendedName>
        <fullName evidence="6">Intraflagellar transport protein 43 homolog</fullName>
    </recommendedName>
</protein>
<sequence length="190" mass="21049">MNWDEDIDLLAGKKPVAKQGRRAGNPRSPDSTEQLLDSALESITNASPRDGTTQPRKTGGWADDGIRSAKSRGNLIEEQRFQEQTILSDDDDDDIPIIPDIDDIQEDIQSPNEIKTPTILINTSTYKELDKELSAIQASPTAMQSLTKANGINLSLLTKRLCPEKDIKESDEEWTLESLFNDLIALNTAI</sequence>
<dbReference type="GO" id="GO:0005929">
    <property type="term" value="C:cilium"/>
    <property type="evidence" value="ECO:0007669"/>
    <property type="project" value="TreeGrafter"/>
</dbReference>
<evidence type="ECO:0000313" key="4">
    <source>
        <dbReference type="EMBL" id="KAF2880966.1"/>
    </source>
</evidence>
<reference evidence="4" key="1">
    <citation type="submission" date="2019-08" db="EMBL/GenBank/DDBJ databases">
        <title>The genome of the North American firefly Photinus pyralis.</title>
        <authorList>
            <consortium name="Photinus pyralis genome working group"/>
            <person name="Fallon T.R."/>
            <person name="Sander Lower S.E."/>
            <person name="Weng J.-K."/>
        </authorList>
    </citation>
    <scope>NUCLEOTIDE SEQUENCE</scope>
    <source>
        <strain evidence="4">TRF0915ILg1</strain>
        <tissue evidence="4">Whole body</tissue>
    </source>
</reference>
<evidence type="ECO:0000256" key="2">
    <source>
        <dbReference type="ARBA" id="ARBA00022794"/>
    </source>
</evidence>
<keyword evidence="2" id="KW-0970">Cilium biogenesis/degradation</keyword>
<organism evidence="4 5">
    <name type="scientific">Ignelater luminosus</name>
    <name type="common">Cucubano</name>
    <name type="synonym">Pyrophorus luminosus</name>
    <dbReference type="NCBI Taxonomy" id="2038154"/>
    <lineage>
        <taxon>Eukaryota</taxon>
        <taxon>Metazoa</taxon>
        <taxon>Ecdysozoa</taxon>
        <taxon>Arthropoda</taxon>
        <taxon>Hexapoda</taxon>
        <taxon>Insecta</taxon>
        <taxon>Pterygota</taxon>
        <taxon>Neoptera</taxon>
        <taxon>Endopterygota</taxon>
        <taxon>Coleoptera</taxon>
        <taxon>Polyphaga</taxon>
        <taxon>Elateriformia</taxon>
        <taxon>Elateroidea</taxon>
        <taxon>Elateridae</taxon>
        <taxon>Agrypninae</taxon>
        <taxon>Pyrophorini</taxon>
        <taxon>Ignelater</taxon>
    </lineage>
</organism>
<name>A0A8K0FZW4_IGNLU</name>
<dbReference type="GO" id="GO:0035721">
    <property type="term" value="P:intraciliary retrograde transport"/>
    <property type="evidence" value="ECO:0007669"/>
    <property type="project" value="TreeGrafter"/>
</dbReference>
<comment type="caution">
    <text evidence="4">The sequence shown here is derived from an EMBL/GenBank/DDBJ whole genome shotgun (WGS) entry which is preliminary data.</text>
</comment>
<comment type="similarity">
    <text evidence="1">Belongs to the IFT43 family.</text>
</comment>
<dbReference type="Proteomes" id="UP000801492">
    <property type="component" value="Unassembled WGS sequence"/>
</dbReference>
<dbReference type="PANTHER" id="PTHR33724">
    <property type="entry name" value="INTRAFLAGELLAR TRANSPORT PROTEIN 43 HOMOLOG"/>
    <property type="match status" value="1"/>
</dbReference>
<dbReference type="EMBL" id="VTPC01090880">
    <property type="protein sequence ID" value="KAF2880966.1"/>
    <property type="molecule type" value="Genomic_DNA"/>
</dbReference>
<evidence type="ECO:0000313" key="5">
    <source>
        <dbReference type="Proteomes" id="UP000801492"/>
    </source>
</evidence>
<dbReference type="Pfam" id="PF15305">
    <property type="entry name" value="IFT43"/>
    <property type="match status" value="1"/>
</dbReference>
<feature type="region of interest" description="Disordered" evidence="3">
    <location>
        <begin position="1"/>
        <end position="95"/>
    </location>
</feature>
<dbReference type="GO" id="GO:0030991">
    <property type="term" value="C:intraciliary transport particle A"/>
    <property type="evidence" value="ECO:0007669"/>
    <property type="project" value="InterPro"/>
</dbReference>
<keyword evidence="5" id="KW-1185">Reference proteome</keyword>
<dbReference type="AlphaFoldDB" id="A0A8K0FZW4"/>